<dbReference type="InterPro" id="IPR035906">
    <property type="entry name" value="MetI-like_sf"/>
</dbReference>
<keyword evidence="6" id="KW-0592">Phosphate transport</keyword>
<dbReference type="Pfam" id="PF00528">
    <property type="entry name" value="BPD_transp_1"/>
    <property type="match status" value="1"/>
</dbReference>
<feature type="transmembrane region" description="Helical" evidence="5">
    <location>
        <begin position="508"/>
        <end position="531"/>
    </location>
</feature>
<feature type="domain" description="ABC transmembrane type-1" evidence="7">
    <location>
        <begin position="303"/>
        <end position="531"/>
    </location>
</feature>
<comment type="function">
    <text evidence="6">Part of the binding-protein-dependent transport system for phosphate; probably responsible for the translocation of the substrate across the membrane.</text>
</comment>
<dbReference type="GO" id="GO:0005315">
    <property type="term" value="F:phosphate transmembrane transporter activity"/>
    <property type="evidence" value="ECO:0007669"/>
    <property type="project" value="InterPro"/>
</dbReference>
<dbReference type="Gene3D" id="1.10.3720.10">
    <property type="entry name" value="MetI-like"/>
    <property type="match status" value="1"/>
</dbReference>
<dbReference type="AlphaFoldDB" id="A0A178IHE8"/>
<accession>A0A178IHE8</accession>
<comment type="subcellular location">
    <subcellularLocation>
        <location evidence="1 5">Cell membrane</location>
        <topology evidence="1 5">Multi-pass membrane protein</topology>
    </subcellularLocation>
</comment>
<dbReference type="STRING" id="1184151.AW736_16700"/>
<keyword evidence="3 5" id="KW-1133">Transmembrane helix</keyword>
<keyword evidence="6" id="KW-1003">Cell membrane</keyword>
<evidence type="ECO:0000256" key="2">
    <source>
        <dbReference type="ARBA" id="ARBA00022692"/>
    </source>
</evidence>
<evidence type="ECO:0000256" key="5">
    <source>
        <dbReference type="RuleBase" id="RU363032"/>
    </source>
</evidence>
<dbReference type="NCBIfam" id="TIGR02138">
    <property type="entry name" value="phosphate_pstC"/>
    <property type="match status" value="1"/>
</dbReference>
<feature type="transmembrane region" description="Helical" evidence="5">
    <location>
        <begin position="434"/>
        <end position="455"/>
    </location>
</feature>
<dbReference type="InterPro" id="IPR000515">
    <property type="entry name" value="MetI-like"/>
</dbReference>
<dbReference type="Proteomes" id="UP000078486">
    <property type="component" value="Unassembled WGS sequence"/>
</dbReference>
<dbReference type="InterPro" id="IPR011864">
    <property type="entry name" value="Phosphate_PstC"/>
</dbReference>
<dbReference type="CDD" id="cd06261">
    <property type="entry name" value="TM_PBP2"/>
    <property type="match status" value="1"/>
</dbReference>
<feature type="transmembrane region" description="Helical" evidence="5">
    <location>
        <begin position="390"/>
        <end position="413"/>
    </location>
</feature>
<dbReference type="PROSITE" id="PS50928">
    <property type="entry name" value="ABC_TM1"/>
    <property type="match status" value="1"/>
</dbReference>
<comment type="caution">
    <text evidence="8">The sequence shown here is derived from an EMBL/GenBank/DDBJ whole genome shotgun (WGS) entry which is preliminary data.</text>
</comment>
<name>A0A178IHE8_9BACT</name>
<keyword evidence="2 5" id="KW-0812">Transmembrane</keyword>
<organism evidence="8 9">
    <name type="scientific">Termitidicoccus mucosus</name>
    <dbReference type="NCBI Taxonomy" id="1184151"/>
    <lineage>
        <taxon>Bacteria</taxon>
        <taxon>Pseudomonadati</taxon>
        <taxon>Verrucomicrobiota</taxon>
        <taxon>Opitutia</taxon>
        <taxon>Opitutales</taxon>
        <taxon>Opitutaceae</taxon>
        <taxon>Termitidicoccus</taxon>
    </lineage>
</organism>
<dbReference type="SUPFAM" id="SSF161098">
    <property type="entry name" value="MetI-like"/>
    <property type="match status" value="1"/>
</dbReference>
<dbReference type="RefSeq" id="WP_068771428.1">
    <property type="nucleotide sequence ID" value="NZ_CP109796.1"/>
</dbReference>
<dbReference type="PANTHER" id="PTHR42727">
    <property type="entry name" value="PHOSPHATE TRANSPORT SYSTEM PERMEASE PROTEIN"/>
    <property type="match status" value="1"/>
</dbReference>
<reference evidence="8 9" key="1">
    <citation type="submission" date="2016-01" db="EMBL/GenBank/DDBJ databases">
        <title>High potential of lignocellulose degradation of a new Verrucomicrobia species.</title>
        <authorList>
            <person name="Wang Y."/>
            <person name="Shi Y."/>
            <person name="Qiu Z."/>
            <person name="Liu S."/>
            <person name="Yang H."/>
        </authorList>
    </citation>
    <scope>NUCLEOTIDE SEQUENCE [LARGE SCALE GENOMIC DNA]</scope>
    <source>
        <strain evidence="8 9">TSB47</strain>
    </source>
</reference>
<evidence type="ECO:0000256" key="1">
    <source>
        <dbReference type="ARBA" id="ARBA00004651"/>
    </source>
</evidence>
<evidence type="ECO:0000256" key="6">
    <source>
        <dbReference type="RuleBase" id="RU363054"/>
    </source>
</evidence>
<keyword evidence="9" id="KW-1185">Reference proteome</keyword>
<proteinExistence type="inferred from homology"/>
<dbReference type="PANTHER" id="PTHR42727:SF1">
    <property type="entry name" value="PHOSPHATE TRANSPORT SYSTEM PERMEASE"/>
    <property type="match status" value="1"/>
</dbReference>
<feature type="transmembrane region" description="Helical" evidence="5">
    <location>
        <begin position="38"/>
        <end position="61"/>
    </location>
</feature>
<evidence type="ECO:0000313" key="9">
    <source>
        <dbReference type="Proteomes" id="UP000078486"/>
    </source>
</evidence>
<feature type="transmembrane region" description="Helical" evidence="5">
    <location>
        <begin position="296"/>
        <end position="328"/>
    </location>
</feature>
<dbReference type="GO" id="GO:0006817">
    <property type="term" value="P:phosphate ion transport"/>
    <property type="evidence" value="ECO:0007669"/>
    <property type="project" value="UniProtKB-KW"/>
</dbReference>
<evidence type="ECO:0000313" key="8">
    <source>
        <dbReference type="EMBL" id="OAM88476.1"/>
    </source>
</evidence>
<gene>
    <name evidence="8" type="ORF">AW736_16700</name>
</gene>
<dbReference type="OrthoDB" id="9785113at2"/>
<evidence type="ECO:0000259" key="7">
    <source>
        <dbReference type="PROSITE" id="PS50928"/>
    </source>
</evidence>
<dbReference type="EMBL" id="LRRQ01000127">
    <property type="protein sequence ID" value="OAM88476.1"/>
    <property type="molecule type" value="Genomic_DNA"/>
</dbReference>
<feature type="transmembrane region" description="Helical" evidence="5">
    <location>
        <begin position="349"/>
        <end position="370"/>
    </location>
</feature>
<comment type="similarity">
    <text evidence="6">Belongs to the binding-protein-dependent transport system permease family. CysTW subfamily.</text>
</comment>
<sequence length="542" mass="59093">MPATAENTIPTSATPARPAFAITKKRTRFLGLTLDECIQAFFGGNALVALIVLALIMVFLFREGAAFFGQNQRNLIVYRQAGLEYVDHIRRQETAHTALTRQLYDLRLAAFTQLTQKQQLSPADANARLAALDDFSGRFSDAVMPIRGLVSDLGEVATAIKTRFNVNEDKTTQRAQLLAEGHAAEAAQVVIEPVDFAAELQPILDTLPLYRETNAAFAAGLETLLSAAPPLSQIEPGLDARMDEFKRQTRAYIATFPEIERKLAAWDYARPVPFTASLSAFIFGRDWLTASFWQDWYGIIPLFTGSLLVSIIALLIAVPLGVGAAIYVNQVATPREQRLIKPAIEFISAFPSVVLGFFGIAVLGELLRRFSQADWVHWVPGFPIIERLNALTAGCLLALISIPTIFTLAEDALNNVPRALKEASYALGASRLQTIIKIITPAALSGIISAILLGFGRVIGETMIVLLCAGNRIAIPDFTSGPAAVTQPVHTMTGIIAQEMGEVVRGSIHYRALFVVGIVLFLLSLAINYAAQKIVTRYRIAE</sequence>
<evidence type="ECO:0000256" key="4">
    <source>
        <dbReference type="ARBA" id="ARBA00023136"/>
    </source>
</evidence>
<protein>
    <recommendedName>
        <fullName evidence="6">Phosphate transport system permease protein</fullName>
    </recommendedName>
</protein>
<dbReference type="GO" id="GO:0005886">
    <property type="term" value="C:plasma membrane"/>
    <property type="evidence" value="ECO:0007669"/>
    <property type="project" value="UniProtKB-SubCell"/>
</dbReference>
<keyword evidence="4 5" id="KW-0472">Membrane</keyword>
<evidence type="ECO:0000256" key="3">
    <source>
        <dbReference type="ARBA" id="ARBA00022989"/>
    </source>
</evidence>
<keyword evidence="5" id="KW-0813">Transport</keyword>